<evidence type="ECO:0000313" key="3">
    <source>
        <dbReference type="Proteomes" id="UP000076490"/>
    </source>
</evidence>
<gene>
    <name evidence="2" type="ORF">AV656_03125</name>
</gene>
<dbReference type="Proteomes" id="UP000076490">
    <property type="component" value="Unassembled WGS sequence"/>
</dbReference>
<protein>
    <recommendedName>
        <fullName evidence="1">Cthe-2314-like HEPN domain-containing protein</fullName>
    </recommendedName>
</protein>
<accession>A0A165HK53</accession>
<dbReference type="InterPro" id="IPR041394">
    <property type="entry name" value="HEPN_Cthe2314"/>
</dbReference>
<dbReference type="RefSeq" id="WP_063178698.1">
    <property type="nucleotide sequence ID" value="NZ_LQNT01000001.1"/>
</dbReference>
<dbReference type="AlphaFoldDB" id="A0A165HK53"/>
<evidence type="ECO:0000259" key="1">
    <source>
        <dbReference type="Pfam" id="PF18730"/>
    </source>
</evidence>
<evidence type="ECO:0000313" key="2">
    <source>
        <dbReference type="EMBL" id="KZE40269.1"/>
    </source>
</evidence>
<proteinExistence type="predicted"/>
<sequence>MTIYIKPFENIENVKLSLYRKDNPLAEYQIPEGLFDKEGSFLLMLKGIDVFHWKRLLRNRLRSLDVDFAYSMYYFEKGIPDDEWVISPGLQGQSTQYFPHFRDEHYSNQYNFNFFVDTFFLKAFTVFETIGHLLYKYDDLPLNKDDFRDKVSFNSAIYKLKGKNVPLQEELYRIKKSEKYKEGIRMRNDIAHNHPPYQITSGVTISGKAGSFGVGAYVTSKEIRQIMIGLLESIKETFEALETHLIPNKN</sequence>
<feature type="domain" description="Cthe-2314-like HEPN" evidence="1">
    <location>
        <begin position="53"/>
        <end position="241"/>
    </location>
</feature>
<dbReference type="EMBL" id="LQNT01000001">
    <property type="protein sequence ID" value="KZE40269.1"/>
    <property type="molecule type" value="Genomic_DNA"/>
</dbReference>
<organism evidence="2 3">
    <name type="scientific">Bhargavaea cecembensis</name>
    <dbReference type="NCBI Taxonomy" id="394098"/>
    <lineage>
        <taxon>Bacteria</taxon>
        <taxon>Bacillati</taxon>
        <taxon>Bacillota</taxon>
        <taxon>Bacilli</taxon>
        <taxon>Bacillales</taxon>
        <taxon>Caryophanaceae</taxon>
        <taxon>Bhargavaea</taxon>
    </lineage>
</organism>
<reference evidence="2 3" key="1">
    <citation type="submission" date="2016-01" db="EMBL/GenBank/DDBJ databases">
        <title>Whole genome sequencing of Bhargavaea cecembensis T14.</title>
        <authorList>
            <person name="Hong K.W."/>
        </authorList>
    </citation>
    <scope>NUCLEOTIDE SEQUENCE [LARGE SCALE GENOMIC DNA]</scope>
    <source>
        <strain evidence="2 3">T14</strain>
    </source>
</reference>
<name>A0A165HK53_9BACL</name>
<dbReference type="Pfam" id="PF18730">
    <property type="entry name" value="HEPN_Cthe2314"/>
    <property type="match status" value="1"/>
</dbReference>
<comment type="caution">
    <text evidence="2">The sequence shown here is derived from an EMBL/GenBank/DDBJ whole genome shotgun (WGS) entry which is preliminary data.</text>
</comment>
<dbReference type="OrthoDB" id="2082550at2"/>